<sequence length="62" mass="7265">MAYVQLQEAHQKQPTVIWGKKQNLRHGYQDEDIKNCHLQRHNHAYTPLSLASGRSRAEILQQ</sequence>
<dbReference type="Ensembl" id="ENSAOWT00000023067.1">
    <property type="protein sequence ID" value="ENSAOWP00000020354.1"/>
    <property type="gene ID" value="ENSAOWG00000013752.1"/>
</dbReference>
<protein>
    <submittedName>
        <fullName evidence="1">Uncharacterized protein</fullName>
    </submittedName>
</protein>
<proteinExistence type="predicted"/>
<dbReference type="AlphaFoldDB" id="A0A8B9QE44"/>
<reference evidence="1" key="2">
    <citation type="submission" date="2025-09" db="UniProtKB">
        <authorList>
            <consortium name="Ensembl"/>
        </authorList>
    </citation>
    <scope>IDENTIFICATION</scope>
</reference>
<organism evidence="1 2">
    <name type="scientific">Apteryx owenii</name>
    <name type="common">Little spotted kiwi</name>
    <dbReference type="NCBI Taxonomy" id="8824"/>
    <lineage>
        <taxon>Eukaryota</taxon>
        <taxon>Metazoa</taxon>
        <taxon>Chordata</taxon>
        <taxon>Craniata</taxon>
        <taxon>Vertebrata</taxon>
        <taxon>Euteleostomi</taxon>
        <taxon>Archelosauria</taxon>
        <taxon>Archosauria</taxon>
        <taxon>Dinosauria</taxon>
        <taxon>Saurischia</taxon>
        <taxon>Theropoda</taxon>
        <taxon>Coelurosauria</taxon>
        <taxon>Aves</taxon>
        <taxon>Palaeognathae</taxon>
        <taxon>Apterygiformes</taxon>
        <taxon>Apterygidae</taxon>
        <taxon>Apteryx</taxon>
    </lineage>
</organism>
<reference evidence="1" key="1">
    <citation type="submission" date="2025-08" db="UniProtKB">
        <authorList>
            <consortium name="Ensembl"/>
        </authorList>
    </citation>
    <scope>IDENTIFICATION</scope>
</reference>
<dbReference type="Proteomes" id="UP000694424">
    <property type="component" value="Unplaced"/>
</dbReference>
<evidence type="ECO:0000313" key="2">
    <source>
        <dbReference type="Proteomes" id="UP000694424"/>
    </source>
</evidence>
<evidence type="ECO:0000313" key="1">
    <source>
        <dbReference type="Ensembl" id="ENSAOWP00000020354.1"/>
    </source>
</evidence>
<name>A0A8B9QE44_APTOW</name>
<accession>A0A8B9QE44</accession>
<keyword evidence="2" id="KW-1185">Reference proteome</keyword>